<name>A0ACB6SIN6_9PLEO</name>
<evidence type="ECO:0000313" key="2">
    <source>
        <dbReference type="Proteomes" id="UP000799754"/>
    </source>
</evidence>
<dbReference type="EMBL" id="MU006701">
    <property type="protein sequence ID" value="KAF2633387.1"/>
    <property type="molecule type" value="Genomic_DNA"/>
</dbReference>
<evidence type="ECO:0000313" key="1">
    <source>
        <dbReference type="EMBL" id="KAF2633387.1"/>
    </source>
</evidence>
<dbReference type="Proteomes" id="UP000799754">
    <property type="component" value="Unassembled WGS sequence"/>
</dbReference>
<sequence>MFHPVPESCHITCKAGGKYNMSSPFIYVGGKQSATKESKSTCDLQEEKKALANSLPASVHEHDNIEAIDTSTTTNAHSTQKSARLTDIPGKSSTSSVTKELESTCHANNYEDQVGPLPTAIGSTDTAGTVNPQKIIIDESTSEAMVFTNSLGLCAPPMHGW</sequence>
<comment type="caution">
    <text evidence="1">The sequence shown here is derived from an EMBL/GenBank/DDBJ whole genome shotgun (WGS) entry which is preliminary data.</text>
</comment>
<protein>
    <submittedName>
        <fullName evidence="1">Uncharacterized protein</fullName>
    </submittedName>
</protein>
<gene>
    <name evidence="1" type="ORF">BU25DRAFT_486499</name>
</gene>
<organism evidence="1 2">
    <name type="scientific">Macroventuria anomochaeta</name>
    <dbReference type="NCBI Taxonomy" id="301207"/>
    <lineage>
        <taxon>Eukaryota</taxon>
        <taxon>Fungi</taxon>
        <taxon>Dikarya</taxon>
        <taxon>Ascomycota</taxon>
        <taxon>Pezizomycotina</taxon>
        <taxon>Dothideomycetes</taxon>
        <taxon>Pleosporomycetidae</taxon>
        <taxon>Pleosporales</taxon>
        <taxon>Pleosporineae</taxon>
        <taxon>Didymellaceae</taxon>
        <taxon>Macroventuria</taxon>
    </lineage>
</organism>
<keyword evidence="2" id="KW-1185">Reference proteome</keyword>
<accession>A0ACB6SIN6</accession>
<proteinExistence type="predicted"/>
<reference evidence="1" key="1">
    <citation type="journal article" date="2020" name="Stud. Mycol.">
        <title>101 Dothideomycetes genomes: a test case for predicting lifestyles and emergence of pathogens.</title>
        <authorList>
            <person name="Haridas S."/>
            <person name="Albert R."/>
            <person name="Binder M."/>
            <person name="Bloem J."/>
            <person name="Labutti K."/>
            <person name="Salamov A."/>
            <person name="Andreopoulos B."/>
            <person name="Baker S."/>
            <person name="Barry K."/>
            <person name="Bills G."/>
            <person name="Bluhm B."/>
            <person name="Cannon C."/>
            <person name="Castanera R."/>
            <person name="Culley D."/>
            <person name="Daum C."/>
            <person name="Ezra D."/>
            <person name="Gonzalez J."/>
            <person name="Henrissat B."/>
            <person name="Kuo A."/>
            <person name="Liang C."/>
            <person name="Lipzen A."/>
            <person name="Lutzoni F."/>
            <person name="Magnuson J."/>
            <person name="Mondo S."/>
            <person name="Nolan M."/>
            <person name="Ohm R."/>
            <person name="Pangilinan J."/>
            <person name="Park H.-J."/>
            <person name="Ramirez L."/>
            <person name="Alfaro M."/>
            <person name="Sun H."/>
            <person name="Tritt A."/>
            <person name="Yoshinaga Y."/>
            <person name="Zwiers L.-H."/>
            <person name="Turgeon B."/>
            <person name="Goodwin S."/>
            <person name="Spatafora J."/>
            <person name="Crous P."/>
            <person name="Grigoriev I."/>
        </authorList>
    </citation>
    <scope>NUCLEOTIDE SEQUENCE</scope>
    <source>
        <strain evidence="1">CBS 525.71</strain>
    </source>
</reference>